<evidence type="ECO:0000313" key="10">
    <source>
        <dbReference type="Proteomes" id="UP001220509"/>
    </source>
</evidence>
<dbReference type="GO" id="GO:0022857">
    <property type="term" value="F:transmembrane transporter activity"/>
    <property type="evidence" value="ECO:0007669"/>
    <property type="project" value="InterPro"/>
</dbReference>
<sequence length="435" mass="47681">MQLEQEHQDSALRRFLSPVRQSKAFTYLWLGQLIAMLGSSVTMIILPILVYSLTGSSTIMGLAMTIYMLPIVIILPISGWIVDHTDRVRLILMTNSVRFVLMLSGAILIFTDHLSLPVLYVGLALYGLMEGIFQPAYSALRAEIFTPDIRNAANALTQVSIQFVRLLGPTLGGILVTVASPGSGFALDSLTYLFSLLCFTLLSKHFISARQQQQANQQTVANADPTNSLSVATKTSVWQEFTAGFVILKKQPWLWITIVIFSLLNICYVGITSVLIPWLFKIHHQLDPVVYGLAMTSAGVGAIIGAVLFGSRKHWRKRGWIGYGGALVSGIALFLLSVITWPPGMVMIMALEGFGLMMFALVWETSLQELVPVESFGRVASLDMFGSFAFLPIGFLLIGWLADQIGGIITISLFSGIGMLLVIIGLCVPAIRRFD</sequence>
<feature type="transmembrane region" description="Helical" evidence="7">
    <location>
        <begin position="408"/>
        <end position="431"/>
    </location>
</feature>
<feature type="transmembrane region" description="Helical" evidence="7">
    <location>
        <begin position="59"/>
        <end position="78"/>
    </location>
</feature>
<keyword evidence="10" id="KW-1185">Reference proteome</keyword>
<comment type="subcellular location">
    <subcellularLocation>
        <location evidence="1">Cell membrane</location>
        <topology evidence="1">Multi-pass membrane protein</topology>
    </subcellularLocation>
</comment>
<feature type="transmembrane region" description="Helical" evidence="7">
    <location>
        <begin position="117"/>
        <end position="140"/>
    </location>
</feature>
<accession>A0AAX3LY57</accession>
<evidence type="ECO:0000256" key="4">
    <source>
        <dbReference type="ARBA" id="ARBA00022692"/>
    </source>
</evidence>
<feature type="transmembrane region" description="Helical" evidence="7">
    <location>
        <begin position="384"/>
        <end position="402"/>
    </location>
</feature>
<dbReference type="PANTHER" id="PTHR43266:SF2">
    <property type="entry name" value="MAJOR FACILITATOR SUPERFAMILY (MFS) PROFILE DOMAIN-CONTAINING PROTEIN"/>
    <property type="match status" value="1"/>
</dbReference>
<dbReference type="InterPro" id="IPR011701">
    <property type="entry name" value="MFS"/>
</dbReference>
<gene>
    <name evidence="9" type="ORF">PQ456_16435</name>
</gene>
<dbReference type="PROSITE" id="PS00217">
    <property type="entry name" value="SUGAR_TRANSPORT_2"/>
    <property type="match status" value="1"/>
</dbReference>
<dbReference type="InterPro" id="IPR020846">
    <property type="entry name" value="MFS_dom"/>
</dbReference>
<evidence type="ECO:0000256" key="3">
    <source>
        <dbReference type="ARBA" id="ARBA00022475"/>
    </source>
</evidence>
<keyword evidence="4 7" id="KW-0812">Transmembrane</keyword>
<dbReference type="PROSITE" id="PS50850">
    <property type="entry name" value="MFS"/>
    <property type="match status" value="1"/>
</dbReference>
<feature type="transmembrane region" description="Helical" evidence="7">
    <location>
        <begin position="253"/>
        <end position="276"/>
    </location>
</feature>
<dbReference type="CDD" id="cd06173">
    <property type="entry name" value="MFS_MefA_like"/>
    <property type="match status" value="1"/>
</dbReference>
<feature type="transmembrane region" description="Helical" evidence="7">
    <location>
        <begin position="288"/>
        <end position="308"/>
    </location>
</feature>
<evidence type="ECO:0000256" key="6">
    <source>
        <dbReference type="ARBA" id="ARBA00023136"/>
    </source>
</evidence>
<proteinExistence type="predicted"/>
<dbReference type="InterPro" id="IPR036259">
    <property type="entry name" value="MFS_trans_sf"/>
</dbReference>
<evidence type="ECO:0000256" key="1">
    <source>
        <dbReference type="ARBA" id="ARBA00004651"/>
    </source>
</evidence>
<evidence type="ECO:0000256" key="7">
    <source>
        <dbReference type="SAM" id="Phobius"/>
    </source>
</evidence>
<dbReference type="RefSeq" id="WP_273613262.1">
    <property type="nucleotide sequence ID" value="NZ_CP117416.1"/>
</dbReference>
<feature type="transmembrane region" description="Helical" evidence="7">
    <location>
        <begin position="345"/>
        <end position="363"/>
    </location>
</feature>
<dbReference type="GO" id="GO:0005886">
    <property type="term" value="C:plasma membrane"/>
    <property type="evidence" value="ECO:0007669"/>
    <property type="project" value="UniProtKB-SubCell"/>
</dbReference>
<feature type="transmembrane region" description="Helical" evidence="7">
    <location>
        <begin position="320"/>
        <end position="339"/>
    </location>
</feature>
<keyword evidence="6 7" id="KW-0472">Membrane</keyword>
<evidence type="ECO:0000256" key="2">
    <source>
        <dbReference type="ARBA" id="ARBA00022448"/>
    </source>
</evidence>
<feature type="transmembrane region" description="Helical" evidence="7">
    <location>
        <begin position="161"/>
        <end position="179"/>
    </location>
</feature>
<dbReference type="AlphaFoldDB" id="A0AAX3LY57"/>
<organism evidence="9 10">
    <name type="scientific">Paenibacillus kyungheensis</name>
    <dbReference type="NCBI Taxonomy" id="1452732"/>
    <lineage>
        <taxon>Bacteria</taxon>
        <taxon>Bacillati</taxon>
        <taxon>Bacillota</taxon>
        <taxon>Bacilli</taxon>
        <taxon>Bacillales</taxon>
        <taxon>Paenibacillaceae</taxon>
        <taxon>Paenibacillus</taxon>
    </lineage>
</organism>
<dbReference type="EMBL" id="CP117416">
    <property type="protein sequence ID" value="WCT54777.1"/>
    <property type="molecule type" value="Genomic_DNA"/>
</dbReference>
<feature type="domain" description="Major facilitator superfamily (MFS) profile" evidence="8">
    <location>
        <begin position="24"/>
        <end position="433"/>
    </location>
</feature>
<evidence type="ECO:0000256" key="5">
    <source>
        <dbReference type="ARBA" id="ARBA00022989"/>
    </source>
</evidence>
<keyword evidence="5 7" id="KW-1133">Transmembrane helix</keyword>
<name>A0AAX3LY57_9BACL</name>
<feature type="transmembrane region" description="Helical" evidence="7">
    <location>
        <begin position="185"/>
        <end position="202"/>
    </location>
</feature>
<keyword evidence="3" id="KW-1003">Cell membrane</keyword>
<keyword evidence="2" id="KW-0813">Transport</keyword>
<dbReference type="Gene3D" id="1.20.1250.20">
    <property type="entry name" value="MFS general substrate transporter like domains"/>
    <property type="match status" value="1"/>
</dbReference>
<feature type="transmembrane region" description="Helical" evidence="7">
    <location>
        <begin position="90"/>
        <end position="111"/>
    </location>
</feature>
<protein>
    <submittedName>
        <fullName evidence="9">MFS transporter</fullName>
    </submittedName>
</protein>
<dbReference type="PANTHER" id="PTHR43266">
    <property type="entry name" value="MACROLIDE-EFFLUX PROTEIN"/>
    <property type="match status" value="1"/>
</dbReference>
<evidence type="ECO:0000313" key="9">
    <source>
        <dbReference type="EMBL" id="WCT54777.1"/>
    </source>
</evidence>
<dbReference type="KEGG" id="pka:PQ456_16435"/>
<evidence type="ECO:0000259" key="8">
    <source>
        <dbReference type="PROSITE" id="PS50850"/>
    </source>
</evidence>
<dbReference type="SUPFAM" id="SSF103473">
    <property type="entry name" value="MFS general substrate transporter"/>
    <property type="match status" value="1"/>
</dbReference>
<dbReference type="Proteomes" id="UP001220509">
    <property type="component" value="Chromosome"/>
</dbReference>
<dbReference type="InterPro" id="IPR005829">
    <property type="entry name" value="Sugar_transporter_CS"/>
</dbReference>
<feature type="transmembrane region" description="Helical" evidence="7">
    <location>
        <begin position="27"/>
        <end position="53"/>
    </location>
</feature>
<reference evidence="9 10" key="1">
    <citation type="submission" date="2023-02" db="EMBL/GenBank/DDBJ databases">
        <title>Genome sequence of Paenibacillus kyungheensis KACC 18744.</title>
        <authorList>
            <person name="Kim S."/>
            <person name="Heo J."/>
            <person name="Kwon S.-W."/>
        </authorList>
    </citation>
    <scope>NUCLEOTIDE SEQUENCE [LARGE SCALE GENOMIC DNA]</scope>
    <source>
        <strain evidence="9 10">KACC 18744</strain>
    </source>
</reference>
<dbReference type="Pfam" id="PF07690">
    <property type="entry name" value="MFS_1"/>
    <property type="match status" value="1"/>
</dbReference>